<dbReference type="STRING" id="553311.SAMN05216231_2389"/>
<feature type="transmembrane region" description="Helical" evidence="2">
    <location>
        <begin position="7"/>
        <end position="26"/>
    </location>
</feature>
<reference evidence="3 4" key="1">
    <citation type="submission" date="2016-10" db="EMBL/GenBank/DDBJ databases">
        <authorList>
            <person name="de Groot N.N."/>
        </authorList>
    </citation>
    <scope>NUCLEOTIDE SEQUENCE [LARGE SCALE GENOMIC DNA]</scope>
    <source>
        <strain evidence="3 4">CGMCC 1.10449</strain>
    </source>
</reference>
<evidence type="ECO:0000256" key="1">
    <source>
        <dbReference type="SAM" id="MobiDB-lite"/>
    </source>
</evidence>
<dbReference type="InterPro" id="IPR019649">
    <property type="entry name" value="DUF2512"/>
</dbReference>
<sequence length="149" mass="16959">MDHFKALGLKFVAISITVFSIFGIFYDATLYNLFWISLLVTGISYLIGDLFILRKFGNVTASIADFPLAFLSLWILGSLFLAEGIPIVTLSIMVAFFITCCEPFIHGFIQNRFTDGDEREDSRPLNQLQTEFSEETNEYTIKSEEDNEK</sequence>
<dbReference type="EMBL" id="FNKD01000002">
    <property type="protein sequence ID" value="SDQ67216.1"/>
    <property type="molecule type" value="Genomic_DNA"/>
</dbReference>
<evidence type="ECO:0000256" key="2">
    <source>
        <dbReference type="SAM" id="Phobius"/>
    </source>
</evidence>
<keyword evidence="4" id="KW-1185">Reference proteome</keyword>
<dbReference type="Pfam" id="PF10710">
    <property type="entry name" value="DUF2512"/>
    <property type="match status" value="1"/>
</dbReference>
<feature type="transmembrane region" description="Helical" evidence="2">
    <location>
        <begin position="59"/>
        <end position="81"/>
    </location>
</feature>
<dbReference type="Proteomes" id="UP000199444">
    <property type="component" value="Unassembled WGS sequence"/>
</dbReference>
<evidence type="ECO:0008006" key="5">
    <source>
        <dbReference type="Google" id="ProtNLM"/>
    </source>
</evidence>
<gene>
    <name evidence="3" type="ORF">SAMN05216231_2389</name>
</gene>
<accession>A0A1H1CUH3</accession>
<feature type="transmembrane region" description="Helical" evidence="2">
    <location>
        <begin position="87"/>
        <end position="109"/>
    </location>
</feature>
<name>A0A1H1CUH3_9BACI</name>
<dbReference type="AlphaFoldDB" id="A0A1H1CUH3"/>
<evidence type="ECO:0000313" key="3">
    <source>
        <dbReference type="EMBL" id="SDQ67216.1"/>
    </source>
</evidence>
<protein>
    <recommendedName>
        <fullName evidence="5">DUF2512 family protein</fullName>
    </recommendedName>
</protein>
<dbReference type="RefSeq" id="WP_092493204.1">
    <property type="nucleotide sequence ID" value="NZ_FNKD01000002.1"/>
</dbReference>
<keyword evidence="2" id="KW-1133">Transmembrane helix</keyword>
<organism evidence="3 4">
    <name type="scientific">Virgibacillus salinus</name>
    <dbReference type="NCBI Taxonomy" id="553311"/>
    <lineage>
        <taxon>Bacteria</taxon>
        <taxon>Bacillati</taxon>
        <taxon>Bacillota</taxon>
        <taxon>Bacilli</taxon>
        <taxon>Bacillales</taxon>
        <taxon>Bacillaceae</taxon>
        <taxon>Virgibacillus</taxon>
    </lineage>
</organism>
<evidence type="ECO:0000313" key="4">
    <source>
        <dbReference type="Proteomes" id="UP000199444"/>
    </source>
</evidence>
<feature type="region of interest" description="Disordered" evidence="1">
    <location>
        <begin position="117"/>
        <end position="149"/>
    </location>
</feature>
<keyword evidence="2" id="KW-0472">Membrane</keyword>
<feature type="transmembrane region" description="Helical" evidence="2">
    <location>
        <begin position="32"/>
        <end position="52"/>
    </location>
</feature>
<keyword evidence="2" id="KW-0812">Transmembrane</keyword>
<proteinExistence type="predicted"/>